<evidence type="ECO:0000256" key="1">
    <source>
        <dbReference type="ARBA" id="ARBA00008798"/>
    </source>
</evidence>
<feature type="domain" description="RNA polymerase sigma factor 54 DNA-binding" evidence="9">
    <location>
        <begin position="287"/>
        <end position="446"/>
    </location>
</feature>
<dbReference type="AlphaFoldDB" id="A0A323TJM3"/>
<dbReference type="Proteomes" id="UP000248214">
    <property type="component" value="Unassembled WGS sequence"/>
</dbReference>
<dbReference type="Pfam" id="PF04552">
    <property type="entry name" value="Sigma54_DBD"/>
    <property type="match status" value="1"/>
</dbReference>
<dbReference type="GO" id="GO:0003677">
    <property type="term" value="F:DNA binding"/>
    <property type="evidence" value="ECO:0007669"/>
    <property type="project" value="UniProtKB-KW"/>
</dbReference>
<keyword evidence="6" id="KW-0731">Sigma factor</keyword>
<dbReference type="GO" id="GO:0006352">
    <property type="term" value="P:DNA-templated transcription initiation"/>
    <property type="evidence" value="ECO:0007669"/>
    <property type="project" value="InterPro"/>
</dbReference>
<evidence type="ECO:0000259" key="10">
    <source>
        <dbReference type="Pfam" id="PF04963"/>
    </source>
</evidence>
<keyword evidence="5" id="KW-0805">Transcription regulation</keyword>
<dbReference type="PROSITE" id="PS00717">
    <property type="entry name" value="SIGMA54_1"/>
    <property type="match status" value="1"/>
</dbReference>
<dbReference type="Pfam" id="PF00309">
    <property type="entry name" value="Sigma54_AID"/>
    <property type="match status" value="1"/>
</dbReference>
<evidence type="ECO:0000256" key="3">
    <source>
        <dbReference type="ARBA" id="ARBA00022679"/>
    </source>
</evidence>
<keyword evidence="2" id="KW-0240">DNA-directed RNA polymerase</keyword>
<dbReference type="InterPro" id="IPR038709">
    <property type="entry name" value="RpoN_core-bd_sf"/>
</dbReference>
<reference evidence="11 12" key="1">
    <citation type="submission" date="2017-10" db="EMBL/GenBank/DDBJ databases">
        <title>Bacillus sp. nov., a halophilic bacterium isolated from a Keqin Lake.</title>
        <authorList>
            <person name="Wang H."/>
        </authorList>
    </citation>
    <scope>NUCLEOTIDE SEQUENCE [LARGE SCALE GENOMIC DNA]</scope>
    <source>
        <strain evidence="11 12">KQ-12</strain>
    </source>
</reference>
<evidence type="ECO:0000256" key="2">
    <source>
        <dbReference type="ARBA" id="ARBA00022478"/>
    </source>
</evidence>
<dbReference type="Gene3D" id="1.10.10.1330">
    <property type="entry name" value="RNA polymerase sigma-54 factor, core-binding domain"/>
    <property type="match status" value="1"/>
</dbReference>
<evidence type="ECO:0000256" key="8">
    <source>
        <dbReference type="ARBA" id="ARBA00023163"/>
    </source>
</evidence>
<dbReference type="EMBL" id="PDOD01000003">
    <property type="protein sequence ID" value="PYZ92863.1"/>
    <property type="molecule type" value="Genomic_DNA"/>
</dbReference>
<dbReference type="GO" id="GO:0000428">
    <property type="term" value="C:DNA-directed RNA polymerase complex"/>
    <property type="evidence" value="ECO:0007669"/>
    <property type="project" value="UniProtKB-KW"/>
</dbReference>
<evidence type="ECO:0000256" key="6">
    <source>
        <dbReference type="ARBA" id="ARBA00023082"/>
    </source>
</evidence>
<dbReference type="Gene3D" id="1.10.10.60">
    <property type="entry name" value="Homeodomain-like"/>
    <property type="match status" value="1"/>
</dbReference>
<dbReference type="InterPro" id="IPR007046">
    <property type="entry name" value="RNA_pol_sigma_54_core-bd"/>
</dbReference>
<accession>A0A323TJM3</accession>
<dbReference type="PANTHER" id="PTHR32248">
    <property type="entry name" value="RNA POLYMERASE SIGMA-54 FACTOR"/>
    <property type="match status" value="1"/>
</dbReference>
<name>A0A323TJM3_9BACI</name>
<evidence type="ECO:0000256" key="4">
    <source>
        <dbReference type="ARBA" id="ARBA00022695"/>
    </source>
</evidence>
<evidence type="ECO:0000313" key="11">
    <source>
        <dbReference type="EMBL" id="PYZ92863.1"/>
    </source>
</evidence>
<evidence type="ECO:0000313" key="12">
    <source>
        <dbReference type="Proteomes" id="UP000248214"/>
    </source>
</evidence>
<dbReference type="InterPro" id="IPR007634">
    <property type="entry name" value="RNA_pol_sigma_54_DNA-bd"/>
</dbReference>
<dbReference type="InterPro" id="IPR000394">
    <property type="entry name" value="RNA_pol_sigma_54"/>
</dbReference>
<protein>
    <submittedName>
        <fullName evidence="11">RNA polymerase sigma-54 factor</fullName>
    </submittedName>
</protein>
<comment type="caution">
    <text evidence="11">The sequence shown here is derived from an EMBL/GenBank/DDBJ whole genome shotgun (WGS) entry which is preliminary data.</text>
</comment>
<dbReference type="Pfam" id="PF04963">
    <property type="entry name" value="Sigma54_CBD"/>
    <property type="match status" value="1"/>
</dbReference>
<keyword evidence="8" id="KW-0804">Transcription</keyword>
<gene>
    <name evidence="11" type="primary">rpoN</name>
    <name evidence="11" type="ORF">CR194_14555</name>
</gene>
<keyword evidence="3" id="KW-0808">Transferase</keyword>
<evidence type="ECO:0000256" key="5">
    <source>
        <dbReference type="ARBA" id="ARBA00023015"/>
    </source>
</evidence>
<dbReference type="PANTHER" id="PTHR32248:SF4">
    <property type="entry name" value="RNA POLYMERASE SIGMA-54 FACTOR"/>
    <property type="match status" value="1"/>
</dbReference>
<dbReference type="GO" id="GO:0016987">
    <property type="term" value="F:sigma factor activity"/>
    <property type="evidence" value="ECO:0007669"/>
    <property type="project" value="UniProtKB-KW"/>
</dbReference>
<organism evidence="11 12">
    <name type="scientific">Salipaludibacillus keqinensis</name>
    <dbReference type="NCBI Taxonomy" id="2045207"/>
    <lineage>
        <taxon>Bacteria</taxon>
        <taxon>Bacillati</taxon>
        <taxon>Bacillota</taxon>
        <taxon>Bacilli</taxon>
        <taxon>Bacillales</taxon>
        <taxon>Bacillaceae</taxon>
    </lineage>
</organism>
<dbReference type="GO" id="GO:0001216">
    <property type="term" value="F:DNA-binding transcription activator activity"/>
    <property type="evidence" value="ECO:0007669"/>
    <property type="project" value="InterPro"/>
</dbReference>
<comment type="similarity">
    <text evidence="1">Belongs to the sigma-54 factor family.</text>
</comment>
<keyword evidence="7" id="KW-0238">DNA-binding</keyword>
<dbReference type="OrthoDB" id="9814402at2"/>
<keyword evidence="4" id="KW-0548">Nucleotidyltransferase</keyword>
<feature type="domain" description="RNA polymerase sigma factor 54 core-binding" evidence="10">
    <location>
        <begin position="88"/>
        <end position="274"/>
    </location>
</feature>
<dbReference type="PRINTS" id="PR00045">
    <property type="entry name" value="SIGMA54FCT"/>
</dbReference>
<dbReference type="PIRSF" id="PIRSF000774">
    <property type="entry name" value="RpoN"/>
    <property type="match status" value="1"/>
</dbReference>
<dbReference type="NCBIfam" id="TIGR02395">
    <property type="entry name" value="rpoN_sigma"/>
    <property type="match status" value="1"/>
</dbReference>
<proteinExistence type="inferred from homology"/>
<dbReference type="GO" id="GO:0016779">
    <property type="term" value="F:nucleotidyltransferase activity"/>
    <property type="evidence" value="ECO:0007669"/>
    <property type="project" value="UniProtKB-KW"/>
</dbReference>
<evidence type="ECO:0000256" key="7">
    <source>
        <dbReference type="ARBA" id="ARBA00023125"/>
    </source>
</evidence>
<keyword evidence="12" id="KW-1185">Reference proteome</keyword>
<dbReference type="RefSeq" id="WP_110610411.1">
    <property type="nucleotide sequence ID" value="NZ_PDOD01000003.1"/>
</dbReference>
<dbReference type="PROSITE" id="PS00718">
    <property type="entry name" value="SIGMA54_2"/>
    <property type="match status" value="1"/>
</dbReference>
<dbReference type="PROSITE" id="PS50044">
    <property type="entry name" value="SIGMA54_3"/>
    <property type="match status" value="1"/>
</dbReference>
<sequence>MNMDFGLFQQQTMKLVMTNELRQAITILQYSVLDLNQYLHEQQLENPLIELKDQEVQEEVQRQKIGDTTPVYEYRAKDEGDNDYSPMDHLSEQEEGLQDYLLNQIRLLHLKPQIKRIVTYLALSVDENGYLKQSTDELSADLQEPLGAVKEAVDLLQTFEPYGVGAYSLQECLLIQLQHMETKDHLTEAIVKHHLSSLAKNQFKQIAKQEEVSIEDVQIVADFIQTLNPKPGALFHNEPARYVIPDVTVVKVKDEFIVRLNEQHLPKMHVNQKYEQMMQSKDQETQRYIKQKYDQFHWIRKSIEQRQQTILNVTNAIVRFQRDFFVHGPSHLKPLTLKTIAEEVEVHESTVSRATTKKYVQTPRGLYELKYFFNSTVGRDSLESSSSERVKIYLKRLIDEEEKRKPMSDQKLANVLKDQYKITVSRRTVAKYREEMHIPSSSQRKRYS</sequence>
<evidence type="ECO:0000259" key="9">
    <source>
        <dbReference type="Pfam" id="PF04552"/>
    </source>
</evidence>